<evidence type="ECO:0000313" key="3">
    <source>
        <dbReference type="EMBL" id="KAI3872141.1"/>
    </source>
</evidence>
<dbReference type="Proteomes" id="UP001202328">
    <property type="component" value="Unassembled WGS sequence"/>
</dbReference>
<proteinExistence type="predicted"/>
<keyword evidence="2" id="KW-0812">Transmembrane</keyword>
<keyword evidence="2" id="KW-1133">Transmembrane helix</keyword>
<sequence length="106" mass="12003">MANRFRGFARMLSTANNSTRKEGFGRRFSSTVEKPPKDDFDNELTKKIFGDSELHRARAERNKMLDSQPDSEFKMIALKGLSIGAAMGLVLGSLYSYLVTGWYPFK</sequence>
<keyword evidence="4" id="KW-1185">Reference proteome</keyword>
<feature type="region of interest" description="Disordered" evidence="1">
    <location>
        <begin position="20"/>
        <end position="39"/>
    </location>
</feature>
<reference evidence="3" key="1">
    <citation type="submission" date="2022-04" db="EMBL/GenBank/DDBJ databases">
        <title>A functionally conserved STORR gene fusion in Papaver species that diverged 16.8 million years ago.</title>
        <authorList>
            <person name="Catania T."/>
        </authorList>
    </citation>
    <scope>NUCLEOTIDE SEQUENCE</scope>
    <source>
        <strain evidence="3">S-188037</strain>
    </source>
</reference>
<feature type="non-terminal residue" evidence="3">
    <location>
        <position position="106"/>
    </location>
</feature>
<accession>A0AAD4S860</accession>
<evidence type="ECO:0000256" key="2">
    <source>
        <dbReference type="SAM" id="Phobius"/>
    </source>
</evidence>
<gene>
    <name evidence="3" type="ORF">MKW98_011633</name>
</gene>
<dbReference type="AlphaFoldDB" id="A0AAD4S860"/>
<dbReference type="EMBL" id="JAJJMB010012966">
    <property type="protein sequence ID" value="KAI3872141.1"/>
    <property type="molecule type" value="Genomic_DNA"/>
</dbReference>
<organism evidence="3 4">
    <name type="scientific">Papaver atlanticum</name>
    <dbReference type="NCBI Taxonomy" id="357466"/>
    <lineage>
        <taxon>Eukaryota</taxon>
        <taxon>Viridiplantae</taxon>
        <taxon>Streptophyta</taxon>
        <taxon>Embryophyta</taxon>
        <taxon>Tracheophyta</taxon>
        <taxon>Spermatophyta</taxon>
        <taxon>Magnoliopsida</taxon>
        <taxon>Ranunculales</taxon>
        <taxon>Papaveraceae</taxon>
        <taxon>Papaveroideae</taxon>
        <taxon>Papaver</taxon>
    </lineage>
</organism>
<name>A0AAD4S860_9MAGN</name>
<keyword evidence="2" id="KW-0472">Membrane</keyword>
<protein>
    <submittedName>
        <fullName evidence="3">Uncharacterized protein</fullName>
    </submittedName>
</protein>
<evidence type="ECO:0000313" key="4">
    <source>
        <dbReference type="Proteomes" id="UP001202328"/>
    </source>
</evidence>
<comment type="caution">
    <text evidence="3">The sequence shown here is derived from an EMBL/GenBank/DDBJ whole genome shotgun (WGS) entry which is preliminary data.</text>
</comment>
<feature type="transmembrane region" description="Helical" evidence="2">
    <location>
        <begin position="76"/>
        <end position="98"/>
    </location>
</feature>
<evidence type="ECO:0000256" key="1">
    <source>
        <dbReference type="SAM" id="MobiDB-lite"/>
    </source>
</evidence>